<evidence type="ECO:0000313" key="13">
    <source>
        <dbReference type="EMBL" id="AWP04158.1"/>
    </source>
</evidence>
<dbReference type="Proteomes" id="UP000694558">
    <property type="component" value="Chromosome 7"/>
</dbReference>
<evidence type="ECO:0000256" key="5">
    <source>
        <dbReference type="ARBA" id="ARBA00022691"/>
    </source>
</evidence>
<comment type="function">
    <text evidence="9">Protein-lysine methyltransferase that efficiently catalyzes three successive methylations on 'Lys-36' in eukaryotic translation elongation factor 1 alpha (EEF1A1 or EEF1A2).</text>
</comment>
<dbReference type="Proteomes" id="UP000246464">
    <property type="component" value="Chromosome 7"/>
</dbReference>
<dbReference type="GeneTree" id="ENSGT00940000164140"/>
<dbReference type="InterPro" id="IPR029063">
    <property type="entry name" value="SAM-dependent_MTases_sf"/>
</dbReference>
<reference evidence="14" key="2">
    <citation type="submission" date="2020-05" db="EMBL/GenBank/DDBJ databases">
        <authorList>
            <person name="Moser M."/>
        </authorList>
    </citation>
    <scope>NUCLEOTIDE SEQUENCE [LARGE SCALE GENOMIC DNA]</scope>
</reference>
<comment type="catalytic activity">
    <reaction evidence="7">
        <text>L-lysyl-[protein] + S-adenosyl-L-methionine = N(6)-methyl-L-lysyl-[protein] + S-adenosyl-L-homocysteine + H(+)</text>
        <dbReference type="Rhea" id="RHEA:51736"/>
        <dbReference type="Rhea" id="RHEA-COMP:9752"/>
        <dbReference type="Rhea" id="RHEA-COMP:13053"/>
        <dbReference type="ChEBI" id="CHEBI:15378"/>
        <dbReference type="ChEBI" id="CHEBI:29969"/>
        <dbReference type="ChEBI" id="CHEBI:57856"/>
        <dbReference type="ChEBI" id="CHEBI:59789"/>
        <dbReference type="ChEBI" id="CHEBI:61929"/>
    </reaction>
</comment>
<dbReference type="PANTHER" id="PTHR12176">
    <property type="entry name" value="SAM-DEPENDENT METHYLTRANSFERASE SUPERFAMILY PROTEIN"/>
    <property type="match status" value="1"/>
</dbReference>
<keyword evidence="15" id="KW-1185">Reference proteome</keyword>
<dbReference type="PANTHER" id="PTHR12176:SF80">
    <property type="entry name" value="EEF1A LYSINE METHYLTRANSFERASE 4"/>
    <property type="match status" value="1"/>
</dbReference>
<evidence type="ECO:0000256" key="7">
    <source>
        <dbReference type="ARBA" id="ARBA00048985"/>
    </source>
</evidence>
<evidence type="ECO:0000256" key="2">
    <source>
        <dbReference type="ARBA" id="ARBA00022553"/>
    </source>
</evidence>
<evidence type="ECO:0000256" key="9">
    <source>
        <dbReference type="ARBA" id="ARBA00059299"/>
    </source>
</evidence>
<organism evidence="13 15">
    <name type="scientific">Scophthalmus maximus</name>
    <name type="common">Turbot</name>
    <name type="synonym">Psetta maxima</name>
    <dbReference type="NCBI Taxonomy" id="52904"/>
    <lineage>
        <taxon>Eukaryota</taxon>
        <taxon>Metazoa</taxon>
        <taxon>Chordata</taxon>
        <taxon>Craniata</taxon>
        <taxon>Vertebrata</taxon>
        <taxon>Euteleostomi</taxon>
        <taxon>Actinopterygii</taxon>
        <taxon>Neopterygii</taxon>
        <taxon>Teleostei</taxon>
        <taxon>Neoteleostei</taxon>
        <taxon>Acanthomorphata</taxon>
        <taxon>Carangaria</taxon>
        <taxon>Pleuronectiformes</taxon>
        <taxon>Pleuronectoidei</taxon>
        <taxon>Scophthalmidae</taxon>
        <taxon>Scophthalmus</taxon>
    </lineage>
</organism>
<protein>
    <recommendedName>
        <fullName evidence="10">EEF1A lysine methyltransferase 4</fullName>
    </recommendedName>
</protein>
<evidence type="ECO:0000256" key="4">
    <source>
        <dbReference type="ARBA" id="ARBA00022679"/>
    </source>
</evidence>
<evidence type="ECO:0000256" key="8">
    <source>
        <dbReference type="ARBA" id="ARBA00052410"/>
    </source>
</evidence>
<comment type="similarity">
    <text evidence="1">Belongs to the methyltransferase superfamily.</text>
</comment>
<dbReference type="Ensembl" id="ENSSMAT00000002173.2">
    <property type="protein sequence ID" value="ENSSMAP00000002133.1"/>
    <property type="gene ID" value="ENSSMAG00000001322.2"/>
</dbReference>
<keyword evidence="2" id="KW-0597">Phosphoprotein</keyword>
<dbReference type="Pfam" id="PF08241">
    <property type="entry name" value="Methyltransf_11"/>
    <property type="match status" value="1"/>
</dbReference>
<feature type="domain" description="Methyltransferase type 11" evidence="12">
    <location>
        <begin position="53"/>
        <end position="160"/>
    </location>
</feature>
<dbReference type="RefSeq" id="XP_035490088.1">
    <property type="nucleotide sequence ID" value="XM_035634195.2"/>
</dbReference>
<keyword evidence="4" id="KW-0808">Transferase</keyword>
<dbReference type="GeneID" id="118310876"/>
<feature type="region of interest" description="Disordered" evidence="11">
    <location>
        <begin position="225"/>
        <end position="249"/>
    </location>
</feature>
<dbReference type="OMA" id="HWAVMDA"/>
<keyword evidence="3" id="KW-0489">Methyltransferase</keyword>
<evidence type="ECO:0000256" key="1">
    <source>
        <dbReference type="ARBA" id="ARBA00008361"/>
    </source>
</evidence>
<dbReference type="CDD" id="cd02440">
    <property type="entry name" value="AdoMet_MTases"/>
    <property type="match status" value="1"/>
</dbReference>
<dbReference type="SUPFAM" id="SSF53335">
    <property type="entry name" value="S-adenosyl-L-methionine-dependent methyltransferases"/>
    <property type="match status" value="1"/>
</dbReference>
<accession>A0A2U9BJC1</accession>
<dbReference type="FunFam" id="3.40.50.150:FF:000111">
    <property type="entry name" value="EEF1A lysine methyltransferase 4"/>
    <property type="match status" value="1"/>
</dbReference>
<comment type="catalytic activity">
    <reaction evidence="6">
        <text>N(6)-methyl-L-lysyl-[protein] + S-adenosyl-L-methionine = N(6),N(6)-dimethyl-L-lysyl-[protein] + S-adenosyl-L-homocysteine + H(+)</text>
        <dbReference type="Rhea" id="RHEA:54196"/>
        <dbReference type="Rhea" id="RHEA-COMP:13053"/>
        <dbReference type="Rhea" id="RHEA-COMP:13827"/>
        <dbReference type="ChEBI" id="CHEBI:15378"/>
        <dbReference type="ChEBI" id="CHEBI:57856"/>
        <dbReference type="ChEBI" id="CHEBI:59789"/>
        <dbReference type="ChEBI" id="CHEBI:61929"/>
        <dbReference type="ChEBI" id="CHEBI:61976"/>
    </reaction>
</comment>
<dbReference type="GO" id="GO:0032259">
    <property type="term" value="P:methylation"/>
    <property type="evidence" value="ECO:0007669"/>
    <property type="project" value="UniProtKB-KW"/>
</dbReference>
<dbReference type="Bgee" id="ENSSMAG00000001322">
    <property type="expression patterns" value="Expressed in muscle tissue and 5 other cell types or tissues"/>
</dbReference>
<gene>
    <name evidence="14" type="primary">ece2a</name>
    <name evidence="13" type="ORF">SMAX5B_006416</name>
</gene>
<comment type="catalytic activity">
    <reaction evidence="8">
        <text>N(6),N(6)-dimethyl-L-lysyl-[protein] + S-adenosyl-L-methionine = N(6),N(6),N(6)-trimethyl-L-lysyl-[protein] + S-adenosyl-L-homocysteine + H(+)</text>
        <dbReference type="Rhea" id="RHEA:54200"/>
        <dbReference type="Rhea" id="RHEA-COMP:13826"/>
        <dbReference type="Rhea" id="RHEA-COMP:13827"/>
        <dbReference type="ChEBI" id="CHEBI:15378"/>
        <dbReference type="ChEBI" id="CHEBI:57856"/>
        <dbReference type="ChEBI" id="CHEBI:59789"/>
        <dbReference type="ChEBI" id="CHEBI:61961"/>
        <dbReference type="ChEBI" id="CHEBI:61976"/>
    </reaction>
</comment>
<sequence length="249" mass="28889">MDYVPDDNSRYKDVDYWDERYTTEQSYDWLGCFSKFRHILENHVKKEDSILILGCGNSSMSGDMYTAGYRSITNIDYSSVCISAMAARHSDCPDMTWRQMDVRQLCFPSMSFDVILEKATLDAISVEEKSPWDVSPQTACFFHQALSEISRCLKPGGRFVSVTFAQPHFRKRLYARTEYNWSIKQHSYGTGFLYYVYVMTKGEKLSPEDADLEKKLLEKKLLEDTKAPANRDTTTQHEDKEDFLSNIDL</sequence>
<dbReference type="KEGG" id="smau:118310876"/>
<dbReference type="InterPro" id="IPR013216">
    <property type="entry name" value="Methyltransf_11"/>
</dbReference>
<dbReference type="STRING" id="52904.ENSSMAP00000002133"/>
<evidence type="ECO:0000256" key="6">
    <source>
        <dbReference type="ARBA" id="ARBA00048653"/>
    </source>
</evidence>
<name>A0A2U9BJC1_SCOMX</name>
<reference evidence="14" key="4">
    <citation type="submission" date="2025-05" db="UniProtKB">
        <authorList>
            <consortium name="Ensembl"/>
        </authorList>
    </citation>
    <scope>IDENTIFICATION</scope>
</reference>
<dbReference type="AlphaFoldDB" id="A0A2U9BJC1"/>
<evidence type="ECO:0000313" key="14">
    <source>
        <dbReference type="Ensembl" id="ENSSMAP00000002133.1"/>
    </source>
</evidence>
<reference evidence="13 15" key="1">
    <citation type="submission" date="2017-12" db="EMBL/GenBank/DDBJ databases">
        <title>Integrating genomic resources of turbot (Scophthalmus maximus) in depth evaluation of genetic and physical mapping variation across individuals.</title>
        <authorList>
            <person name="Martinez P."/>
        </authorList>
    </citation>
    <scope>NUCLEOTIDE SEQUENCE [LARGE SCALE GENOMIC DNA]</scope>
</reference>
<evidence type="ECO:0000313" key="15">
    <source>
        <dbReference type="Proteomes" id="UP000246464"/>
    </source>
</evidence>
<keyword evidence="5" id="KW-0949">S-adenosyl-L-methionine</keyword>
<dbReference type="GO" id="GO:0008757">
    <property type="term" value="F:S-adenosylmethionine-dependent methyltransferase activity"/>
    <property type="evidence" value="ECO:0007669"/>
    <property type="project" value="InterPro"/>
</dbReference>
<evidence type="ECO:0000259" key="12">
    <source>
        <dbReference type="Pfam" id="PF08241"/>
    </source>
</evidence>
<evidence type="ECO:0000256" key="10">
    <source>
        <dbReference type="ARBA" id="ARBA00067848"/>
    </source>
</evidence>
<dbReference type="InterPro" id="IPR051419">
    <property type="entry name" value="Lys/N-term_MeTrsfase_sf"/>
</dbReference>
<reference evidence="14" key="3">
    <citation type="submission" date="2023-05" db="EMBL/GenBank/DDBJ databases">
        <title>High-quality long-read genome of Scophthalmus maximus.</title>
        <authorList>
            <person name="Lien S."/>
            <person name="Martinez P."/>
        </authorList>
    </citation>
    <scope>NUCLEOTIDE SEQUENCE [LARGE SCALE GENOMIC DNA]</scope>
</reference>
<dbReference type="CTD" id="100002136"/>
<evidence type="ECO:0000256" key="3">
    <source>
        <dbReference type="ARBA" id="ARBA00022603"/>
    </source>
</evidence>
<evidence type="ECO:0000256" key="11">
    <source>
        <dbReference type="SAM" id="MobiDB-lite"/>
    </source>
</evidence>
<feature type="compositionally biased region" description="Basic and acidic residues" evidence="11">
    <location>
        <begin position="234"/>
        <end position="243"/>
    </location>
</feature>
<dbReference type="EMBL" id="CP026249">
    <property type="protein sequence ID" value="AWP04158.1"/>
    <property type="molecule type" value="Genomic_DNA"/>
</dbReference>
<dbReference type="Gene3D" id="3.40.50.150">
    <property type="entry name" value="Vaccinia Virus protein VP39"/>
    <property type="match status" value="1"/>
</dbReference>
<dbReference type="OrthoDB" id="411785at2759"/>
<proteinExistence type="inferred from homology"/>